<evidence type="ECO:0000313" key="3">
    <source>
        <dbReference type="EnsemblPlants" id="KRH69013"/>
    </source>
</evidence>
<feature type="compositionally biased region" description="Polar residues" evidence="1">
    <location>
        <begin position="59"/>
        <end position="77"/>
    </location>
</feature>
<evidence type="ECO:0000313" key="2">
    <source>
        <dbReference type="EMBL" id="KRH69013.1"/>
    </source>
</evidence>
<sequence>MHNIQNKCLPYYISATFLKTPLPQHSHVTEITNLPQNTDHSFFLLSYTLNPLVIFGPATTSKGPPSSGPTTASNTFELTKPKRSSQNINFQESHLHF</sequence>
<protein>
    <submittedName>
        <fullName evidence="2 3">Uncharacterized protein</fullName>
    </submittedName>
</protein>
<gene>
    <name evidence="2" type="ORF">GLYMA_03G263300</name>
</gene>
<name>K7KH82_SOYBN</name>
<dbReference type="AlphaFoldDB" id="K7KH82"/>
<dbReference type="Proteomes" id="UP000008827">
    <property type="component" value="Chromosome 3"/>
</dbReference>
<evidence type="ECO:0000313" key="4">
    <source>
        <dbReference type="Proteomes" id="UP000008827"/>
    </source>
</evidence>
<dbReference type="InParanoid" id="K7KH82"/>
<reference evidence="2 3" key="1">
    <citation type="journal article" date="2010" name="Nature">
        <title>Genome sequence of the palaeopolyploid soybean.</title>
        <authorList>
            <person name="Schmutz J."/>
            <person name="Cannon S.B."/>
            <person name="Schlueter J."/>
            <person name="Ma J."/>
            <person name="Mitros T."/>
            <person name="Nelson W."/>
            <person name="Hyten D.L."/>
            <person name="Song Q."/>
            <person name="Thelen J.J."/>
            <person name="Cheng J."/>
            <person name="Xu D."/>
            <person name="Hellsten U."/>
            <person name="May G.D."/>
            <person name="Yu Y."/>
            <person name="Sakurai T."/>
            <person name="Umezawa T."/>
            <person name="Bhattacharyya M.K."/>
            <person name="Sandhu D."/>
            <person name="Valliyodan B."/>
            <person name="Lindquist E."/>
            <person name="Peto M."/>
            <person name="Grant D."/>
            <person name="Shu S."/>
            <person name="Goodstein D."/>
            <person name="Barry K."/>
            <person name="Futrell-Griggs M."/>
            <person name="Abernathy B."/>
            <person name="Du J."/>
            <person name="Tian Z."/>
            <person name="Zhu L."/>
            <person name="Gill N."/>
            <person name="Joshi T."/>
            <person name="Libault M."/>
            <person name="Sethuraman A."/>
            <person name="Zhang X.-C."/>
            <person name="Shinozaki K."/>
            <person name="Nguyen H.T."/>
            <person name="Wing R.A."/>
            <person name="Cregan P."/>
            <person name="Specht J."/>
            <person name="Grimwood J."/>
            <person name="Rokhsar D."/>
            <person name="Stacey G."/>
            <person name="Shoemaker R.C."/>
            <person name="Jackson S.A."/>
        </authorList>
    </citation>
    <scope>NUCLEOTIDE SEQUENCE</scope>
    <source>
        <strain evidence="3">cv. Williams 82</strain>
        <tissue evidence="2">Callus</tissue>
    </source>
</reference>
<keyword evidence="4" id="KW-1185">Reference proteome</keyword>
<dbReference type="Gramene" id="KRH69013">
    <property type="protein sequence ID" value="KRH69013"/>
    <property type="gene ID" value="GLYMA_03G263300"/>
</dbReference>
<reference evidence="2" key="3">
    <citation type="submission" date="2018-07" db="EMBL/GenBank/DDBJ databases">
        <title>WGS assembly of Glycine max.</title>
        <authorList>
            <person name="Schmutz J."/>
            <person name="Cannon S."/>
            <person name="Schlueter J."/>
            <person name="Ma J."/>
            <person name="Mitros T."/>
            <person name="Nelson W."/>
            <person name="Hyten D."/>
            <person name="Song Q."/>
            <person name="Thelen J."/>
            <person name="Cheng J."/>
            <person name="Xu D."/>
            <person name="Hellsten U."/>
            <person name="May G."/>
            <person name="Yu Y."/>
            <person name="Sakurai T."/>
            <person name="Umezawa T."/>
            <person name="Bhattacharyya M."/>
            <person name="Sandhu D."/>
            <person name="Valliyodan B."/>
            <person name="Lindquist E."/>
            <person name="Peto M."/>
            <person name="Grant D."/>
            <person name="Shu S."/>
            <person name="Goodstein D."/>
            <person name="Barry K."/>
            <person name="Futrell-Griggs M."/>
            <person name="Abernathy B."/>
            <person name="Du J."/>
            <person name="Tian Z."/>
            <person name="Zhu L."/>
            <person name="Gill N."/>
            <person name="Joshi T."/>
            <person name="Libault M."/>
            <person name="Sethuraman A."/>
            <person name="Zhang X."/>
            <person name="Shinozaki K."/>
            <person name="Nguyen H."/>
            <person name="Wing R."/>
            <person name="Cregan P."/>
            <person name="Specht J."/>
            <person name="Grimwood J."/>
            <person name="Rokhsar D."/>
            <person name="Stacey G."/>
            <person name="Shoemaker R."/>
            <person name="Jackson S."/>
        </authorList>
    </citation>
    <scope>NUCLEOTIDE SEQUENCE</scope>
    <source>
        <tissue evidence="2">Callus</tissue>
    </source>
</reference>
<evidence type="ECO:0000256" key="1">
    <source>
        <dbReference type="SAM" id="MobiDB-lite"/>
    </source>
</evidence>
<proteinExistence type="predicted"/>
<dbReference type="PaxDb" id="3847-GLYMA03G42415.1"/>
<dbReference type="EnsemblPlants" id="KRH69013">
    <property type="protein sequence ID" value="KRH69013"/>
    <property type="gene ID" value="GLYMA_03G263300"/>
</dbReference>
<dbReference type="EMBL" id="CM000836">
    <property type="protein sequence ID" value="KRH69013.1"/>
    <property type="molecule type" value="Genomic_DNA"/>
</dbReference>
<organism evidence="2">
    <name type="scientific">Glycine max</name>
    <name type="common">Soybean</name>
    <name type="synonym">Glycine hispida</name>
    <dbReference type="NCBI Taxonomy" id="3847"/>
    <lineage>
        <taxon>Eukaryota</taxon>
        <taxon>Viridiplantae</taxon>
        <taxon>Streptophyta</taxon>
        <taxon>Embryophyta</taxon>
        <taxon>Tracheophyta</taxon>
        <taxon>Spermatophyta</taxon>
        <taxon>Magnoliopsida</taxon>
        <taxon>eudicotyledons</taxon>
        <taxon>Gunneridae</taxon>
        <taxon>Pentapetalae</taxon>
        <taxon>rosids</taxon>
        <taxon>fabids</taxon>
        <taxon>Fabales</taxon>
        <taxon>Fabaceae</taxon>
        <taxon>Papilionoideae</taxon>
        <taxon>50 kb inversion clade</taxon>
        <taxon>NPAAA clade</taxon>
        <taxon>indigoferoid/millettioid clade</taxon>
        <taxon>Phaseoleae</taxon>
        <taxon>Glycine</taxon>
        <taxon>Glycine subgen. Soja</taxon>
    </lineage>
</organism>
<accession>K7KH82</accession>
<reference evidence="3" key="2">
    <citation type="submission" date="2018-02" db="UniProtKB">
        <authorList>
            <consortium name="EnsemblPlants"/>
        </authorList>
    </citation>
    <scope>IDENTIFICATION</scope>
    <source>
        <strain evidence="3">Williams 82</strain>
    </source>
</reference>
<feature type="compositionally biased region" description="Polar residues" evidence="1">
    <location>
        <begin position="84"/>
        <end position="97"/>
    </location>
</feature>
<dbReference type="HOGENOM" id="CLU_2350860_0_0_1"/>
<feature type="region of interest" description="Disordered" evidence="1">
    <location>
        <begin position="59"/>
        <end position="97"/>
    </location>
</feature>